<dbReference type="PANTHER" id="PTHR43776">
    <property type="entry name" value="TRANSPORT ATP-BINDING PROTEIN"/>
    <property type="match status" value="1"/>
</dbReference>
<dbReference type="InterPro" id="IPR013563">
    <property type="entry name" value="Oligopep_ABC_C"/>
</dbReference>
<dbReference type="CDD" id="cd03257">
    <property type="entry name" value="ABC_NikE_OppD_transporters"/>
    <property type="match status" value="1"/>
</dbReference>
<dbReference type="Pfam" id="PF08352">
    <property type="entry name" value="oligo_HPY"/>
    <property type="match status" value="1"/>
</dbReference>
<dbReference type="Pfam" id="PF00005">
    <property type="entry name" value="ABC_tran"/>
    <property type="match status" value="1"/>
</dbReference>
<evidence type="ECO:0000256" key="2">
    <source>
        <dbReference type="ARBA" id="ARBA00022448"/>
    </source>
</evidence>
<dbReference type="InterPro" id="IPR027417">
    <property type="entry name" value="P-loop_NTPase"/>
</dbReference>
<gene>
    <name evidence="6" type="ORF">CMV30_15765</name>
</gene>
<dbReference type="PROSITE" id="PS00211">
    <property type="entry name" value="ABC_TRANSPORTER_1"/>
    <property type="match status" value="1"/>
</dbReference>
<protein>
    <submittedName>
        <fullName evidence="6">Peptide ABC transporter substrate-binding protein</fullName>
    </submittedName>
</protein>
<dbReference type="GO" id="GO:0055085">
    <property type="term" value="P:transmembrane transport"/>
    <property type="evidence" value="ECO:0007669"/>
    <property type="project" value="UniProtKB-ARBA"/>
</dbReference>
<keyword evidence="3" id="KW-0547">Nucleotide-binding</keyword>
<organism evidence="6 7">
    <name type="scientific">Nibricoccus aquaticus</name>
    <dbReference type="NCBI Taxonomy" id="2576891"/>
    <lineage>
        <taxon>Bacteria</taxon>
        <taxon>Pseudomonadati</taxon>
        <taxon>Verrucomicrobiota</taxon>
        <taxon>Opitutia</taxon>
        <taxon>Opitutales</taxon>
        <taxon>Opitutaceae</taxon>
        <taxon>Nibricoccus</taxon>
    </lineage>
</organism>
<feature type="domain" description="ABC transporter" evidence="5">
    <location>
        <begin position="6"/>
        <end position="256"/>
    </location>
</feature>
<dbReference type="InterPro" id="IPR003593">
    <property type="entry name" value="AAA+_ATPase"/>
</dbReference>
<evidence type="ECO:0000256" key="4">
    <source>
        <dbReference type="ARBA" id="ARBA00022840"/>
    </source>
</evidence>
<keyword evidence="2" id="KW-0813">Transport</keyword>
<evidence type="ECO:0000256" key="1">
    <source>
        <dbReference type="ARBA" id="ARBA00005417"/>
    </source>
</evidence>
<dbReference type="FunFam" id="3.40.50.300:FF:000016">
    <property type="entry name" value="Oligopeptide ABC transporter ATP-binding component"/>
    <property type="match status" value="1"/>
</dbReference>
<dbReference type="PANTHER" id="PTHR43776:SF7">
    <property type="entry name" value="D,D-DIPEPTIDE TRANSPORT ATP-BINDING PROTEIN DDPF-RELATED"/>
    <property type="match status" value="1"/>
</dbReference>
<dbReference type="GO" id="GO:0005524">
    <property type="term" value="F:ATP binding"/>
    <property type="evidence" value="ECO:0007669"/>
    <property type="project" value="UniProtKB-KW"/>
</dbReference>
<sequence length="327" mass="35139">MSAPILELHDVKTHFPIHQGFLKRQIGTVKAVDGVSLAIQRGEVLGLVGESGCGKSTLARTILQLVPTTGGTVILEGKNLTTGTDDSLLAARRDLQMVFQDPYASLNPRMTVFATIAEPLLVHKVCPPADVPARVAEIMTHVGLAPRFMQKYPHEFSGGQRQRIAIARALALNPKVIIADEPVSALDVSIQAQILNLLAGLVKKMNLSLIFIAHDLSVVKHISDRVAVMYLGKIVELGRAADVIERPAHPYTRALVSAIPTPNPDVERSRKRLVLAGDPPSPINPPAGCAFHPRCPFAVEKCKAAVPPLLPADNGAREVACIRLGEI</sequence>
<dbReference type="OrthoDB" id="9806285at2"/>
<keyword evidence="4" id="KW-0067">ATP-binding</keyword>
<proteinExistence type="inferred from homology"/>
<dbReference type="PROSITE" id="PS50893">
    <property type="entry name" value="ABC_TRANSPORTER_2"/>
    <property type="match status" value="1"/>
</dbReference>
<evidence type="ECO:0000259" key="5">
    <source>
        <dbReference type="PROSITE" id="PS50893"/>
    </source>
</evidence>
<keyword evidence="7" id="KW-1185">Reference proteome</keyword>
<dbReference type="SUPFAM" id="SSF52540">
    <property type="entry name" value="P-loop containing nucleoside triphosphate hydrolases"/>
    <property type="match status" value="1"/>
</dbReference>
<dbReference type="KEGG" id="vbh:CMV30_15765"/>
<name>A0A290QG82_9BACT</name>
<dbReference type="SMART" id="SM00382">
    <property type="entry name" value="AAA"/>
    <property type="match status" value="1"/>
</dbReference>
<dbReference type="RefSeq" id="WP_096056917.1">
    <property type="nucleotide sequence ID" value="NZ_CP023344.1"/>
</dbReference>
<dbReference type="InterPro" id="IPR003439">
    <property type="entry name" value="ABC_transporter-like_ATP-bd"/>
</dbReference>
<dbReference type="Gene3D" id="3.40.50.300">
    <property type="entry name" value="P-loop containing nucleotide triphosphate hydrolases"/>
    <property type="match status" value="1"/>
</dbReference>
<dbReference type="InterPro" id="IPR050319">
    <property type="entry name" value="ABC_transp_ATP-bind"/>
</dbReference>
<evidence type="ECO:0000313" key="7">
    <source>
        <dbReference type="Proteomes" id="UP000217265"/>
    </source>
</evidence>
<dbReference type="GO" id="GO:0015833">
    <property type="term" value="P:peptide transport"/>
    <property type="evidence" value="ECO:0007669"/>
    <property type="project" value="InterPro"/>
</dbReference>
<dbReference type="AlphaFoldDB" id="A0A290QG82"/>
<reference evidence="6 7" key="1">
    <citation type="submission" date="2017-09" db="EMBL/GenBank/DDBJ databases">
        <title>Complete genome sequence of Verrucomicrobial strain HZ-65, isolated from freshwater.</title>
        <authorList>
            <person name="Choi A."/>
        </authorList>
    </citation>
    <scope>NUCLEOTIDE SEQUENCE [LARGE SCALE GENOMIC DNA]</scope>
    <source>
        <strain evidence="6 7">HZ-65</strain>
    </source>
</reference>
<dbReference type="GO" id="GO:0016887">
    <property type="term" value="F:ATP hydrolysis activity"/>
    <property type="evidence" value="ECO:0007669"/>
    <property type="project" value="InterPro"/>
</dbReference>
<evidence type="ECO:0000256" key="3">
    <source>
        <dbReference type="ARBA" id="ARBA00022741"/>
    </source>
</evidence>
<dbReference type="NCBIfam" id="TIGR01727">
    <property type="entry name" value="oligo_HPY"/>
    <property type="match status" value="1"/>
</dbReference>
<comment type="similarity">
    <text evidence="1">Belongs to the ABC transporter superfamily.</text>
</comment>
<dbReference type="EMBL" id="CP023344">
    <property type="protein sequence ID" value="ATC65286.1"/>
    <property type="molecule type" value="Genomic_DNA"/>
</dbReference>
<dbReference type="InterPro" id="IPR017871">
    <property type="entry name" value="ABC_transporter-like_CS"/>
</dbReference>
<dbReference type="Proteomes" id="UP000217265">
    <property type="component" value="Chromosome"/>
</dbReference>
<evidence type="ECO:0000313" key="6">
    <source>
        <dbReference type="EMBL" id="ATC65286.1"/>
    </source>
</evidence>
<accession>A0A290QG82</accession>